<dbReference type="Proteomes" id="UP000199421">
    <property type="component" value="Unassembled WGS sequence"/>
</dbReference>
<keyword evidence="2" id="KW-1185">Reference proteome</keyword>
<name>A0A1H7JWP7_OLID1</name>
<evidence type="ECO:0000313" key="1">
    <source>
        <dbReference type="EMBL" id="SEK78979.1"/>
    </source>
</evidence>
<sequence>MATKVLILVASGQLQNTLIVAFNLANKNLCFLSLQKVQFNEISERDFYRTDYP</sequence>
<protein>
    <submittedName>
        <fullName evidence="1">Uncharacterized protein</fullName>
    </submittedName>
</protein>
<evidence type="ECO:0000313" key="2">
    <source>
        <dbReference type="Proteomes" id="UP000199421"/>
    </source>
</evidence>
<organism evidence="1 2">
    <name type="scientific">Olivibacter domesticus</name>
    <name type="common">Pseudosphingobacterium domesticum</name>
    <dbReference type="NCBI Taxonomy" id="407022"/>
    <lineage>
        <taxon>Bacteria</taxon>
        <taxon>Pseudomonadati</taxon>
        <taxon>Bacteroidota</taxon>
        <taxon>Sphingobacteriia</taxon>
        <taxon>Sphingobacteriales</taxon>
        <taxon>Sphingobacteriaceae</taxon>
        <taxon>Olivibacter</taxon>
    </lineage>
</organism>
<dbReference type="EMBL" id="FOAF01000001">
    <property type="protein sequence ID" value="SEK78979.1"/>
    <property type="molecule type" value="Genomic_DNA"/>
</dbReference>
<accession>A0A1H7JWP7</accession>
<gene>
    <name evidence="1" type="ORF">SAMN05661044_01152</name>
</gene>
<proteinExistence type="predicted"/>
<dbReference type="STRING" id="407022.SAMN05661044_01152"/>
<dbReference type="AlphaFoldDB" id="A0A1H7JWP7"/>
<reference evidence="2" key="1">
    <citation type="submission" date="2016-10" db="EMBL/GenBank/DDBJ databases">
        <authorList>
            <person name="Varghese N."/>
            <person name="Submissions S."/>
        </authorList>
    </citation>
    <scope>NUCLEOTIDE SEQUENCE [LARGE SCALE GENOMIC DNA]</scope>
    <source>
        <strain evidence="2">DSM 18733</strain>
    </source>
</reference>